<evidence type="ECO:0000313" key="7">
    <source>
        <dbReference type="EMBL" id="OZG56707.1"/>
    </source>
</evidence>
<evidence type="ECO:0000313" key="8">
    <source>
        <dbReference type="Proteomes" id="UP000228976"/>
    </source>
</evidence>
<dbReference type="SUPFAM" id="SSF54211">
    <property type="entry name" value="Ribosomal protein S5 domain 2-like"/>
    <property type="match status" value="1"/>
</dbReference>
<dbReference type="PRINTS" id="PR00958">
    <property type="entry name" value="HOMSERKINASE"/>
</dbReference>
<evidence type="ECO:0000256" key="3">
    <source>
        <dbReference type="ARBA" id="ARBA00022741"/>
    </source>
</evidence>
<dbReference type="Pfam" id="PF00288">
    <property type="entry name" value="GHMP_kinases_N"/>
    <property type="match status" value="1"/>
</dbReference>
<name>A0A261FC22_9BIFI</name>
<reference evidence="7 8" key="1">
    <citation type="journal article" date="2017" name="BMC Genomics">
        <title>Comparative genomic and phylogenomic analyses of the Bifidobacteriaceae family.</title>
        <authorList>
            <person name="Lugli G.A."/>
            <person name="Milani C."/>
            <person name="Turroni F."/>
            <person name="Duranti S."/>
            <person name="Mancabelli L."/>
            <person name="Mangifesta M."/>
            <person name="Ferrario C."/>
            <person name="Modesto M."/>
            <person name="Mattarelli P."/>
            <person name="Jiri K."/>
            <person name="van Sinderen D."/>
            <person name="Ventura M."/>
        </authorList>
    </citation>
    <scope>NUCLEOTIDE SEQUENCE [LARGE SCALE GENOMIC DNA]</scope>
    <source>
        <strain evidence="7 8">LMG 21773</strain>
    </source>
</reference>
<gene>
    <name evidence="7" type="ORF">AEAE_0014</name>
</gene>
<dbReference type="InterPro" id="IPR006204">
    <property type="entry name" value="GHMP_kinase_N_dom"/>
</dbReference>
<dbReference type="RefSeq" id="WP_094689153.1">
    <property type="nucleotide sequence ID" value="NZ_JACBYZ010000001.1"/>
</dbReference>
<dbReference type="AlphaFoldDB" id="A0A261FC22"/>
<keyword evidence="2" id="KW-0808">Transferase</keyword>
<organism evidence="7 8">
    <name type="scientific">Aeriscardovia aeriphila</name>
    <dbReference type="NCBI Taxonomy" id="218139"/>
    <lineage>
        <taxon>Bacteria</taxon>
        <taxon>Bacillati</taxon>
        <taxon>Actinomycetota</taxon>
        <taxon>Actinomycetes</taxon>
        <taxon>Bifidobacteriales</taxon>
        <taxon>Bifidobacteriaceae</taxon>
        <taxon>Aeriscardovia</taxon>
    </lineage>
</organism>
<keyword evidence="4 7" id="KW-0418">Kinase</keyword>
<keyword evidence="5" id="KW-0067">ATP-binding</keyword>
<evidence type="ECO:0000259" key="6">
    <source>
        <dbReference type="Pfam" id="PF00288"/>
    </source>
</evidence>
<dbReference type="InterPro" id="IPR036554">
    <property type="entry name" value="GHMP_kinase_C_sf"/>
</dbReference>
<dbReference type="PANTHER" id="PTHR20861">
    <property type="entry name" value="HOMOSERINE/4-DIPHOSPHOCYTIDYL-2-C-METHYL-D-ERYTHRITOL KINASE"/>
    <property type="match status" value="1"/>
</dbReference>
<accession>A0A261FC22</accession>
<dbReference type="EMBL" id="MWWU01000001">
    <property type="protein sequence ID" value="OZG56707.1"/>
    <property type="molecule type" value="Genomic_DNA"/>
</dbReference>
<dbReference type="Gene3D" id="3.30.70.890">
    <property type="entry name" value="GHMP kinase, C-terminal domain"/>
    <property type="match status" value="1"/>
</dbReference>
<dbReference type="InterPro" id="IPR020568">
    <property type="entry name" value="Ribosomal_Su5_D2-typ_SF"/>
</dbReference>
<dbReference type="GO" id="GO:0008652">
    <property type="term" value="P:amino acid biosynthetic process"/>
    <property type="evidence" value="ECO:0007669"/>
    <property type="project" value="UniProtKB-KW"/>
</dbReference>
<dbReference type="GO" id="GO:0005524">
    <property type="term" value="F:ATP binding"/>
    <property type="evidence" value="ECO:0007669"/>
    <property type="project" value="UniProtKB-KW"/>
</dbReference>
<keyword evidence="8" id="KW-1185">Reference proteome</keyword>
<dbReference type="InterPro" id="IPR014721">
    <property type="entry name" value="Ribsml_uS5_D2-typ_fold_subgr"/>
</dbReference>
<dbReference type="GO" id="GO:0016301">
    <property type="term" value="F:kinase activity"/>
    <property type="evidence" value="ECO:0007669"/>
    <property type="project" value="UniProtKB-KW"/>
</dbReference>
<keyword evidence="1" id="KW-0028">Amino-acid biosynthesis</keyword>
<comment type="caution">
    <text evidence="7">The sequence shown here is derived from an EMBL/GenBank/DDBJ whole genome shotgun (WGS) entry which is preliminary data.</text>
</comment>
<dbReference type="SUPFAM" id="SSF55060">
    <property type="entry name" value="GHMP Kinase, C-terminal domain"/>
    <property type="match status" value="1"/>
</dbReference>
<dbReference type="Gene3D" id="3.30.230.10">
    <property type="match status" value="1"/>
</dbReference>
<dbReference type="OrthoDB" id="9769912at2"/>
<keyword evidence="3" id="KW-0547">Nucleotide-binding</keyword>
<sequence>MVYQSNGVKVSVPASASGLGPGVGTLALGLDLHLDVTFEPVARSGAQVSIRGVDELAFPHNEQNLSVKACWLTQDFLGEPRTGLTVSMRNLIPARAGLGTSVASVVAGVAAAFAMRPDQDDLTSAEFKQQLFSVAASMLGRQSATAASVCGNLVSVWLREPSDVPSSVVGFPQAITRQTEWVAQSSPVHPAIQAALLLPAERRRGSLPLGAEPDYGEGTSEPFSRSRALTNIQRSVLLHSQLTGQNMPDNQLLFDATHDAMRLPLLDGALRESVLLVEHLRSQGFAAVLLGSGPAVLVLHADPDYQRTLARMKDAQESGSEAWNPYGVGIAPGMWSSSARPAWVNRIKQLVEHDWLANKRWSLTYMPLDKNGVQVTPLNAE</sequence>
<evidence type="ECO:0000256" key="5">
    <source>
        <dbReference type="ARBA" id="ARBA00022840"/>
    </source>
</evidence>
<dbReference type="Proteomes" id="UP000228976">
    <property type="component" value="Unassembled WGS sequence"/>
</dbReference>
<evidence type="ECO:0000256" key="1">
    <source>
        <dbReference type="ARBA" id="ARBA00022605"/>
    </source>
</evidence>
<evidence type="ECO:0000256" key="4">
    <source>
        <dbReference type="ARBA" id="ARBA00022777"/>
    </source>
</evidence>
<proteinExistence type="predicted"/>
<evidence type="ECO:0000256" key="2">
    <source>
        <dbReference type="ARBA" id="ARBA00022679"/>
    </source>
</evidence>
<dbReference type="PANTHER" id="PTHR20861:SF1">
    <property type="entry name" value="HOMOSERINE KINASE"/>
    <property type="match status" value="1"/>
</dbReference>
<protein>
    <submittedName>
        <fullName evidence="7">Homoserine kinase</fullName>
    </submittedName>
</protein>
<feature type="domain" description="GHMP kinase N-terminal" evidence="6">
    <location>
        <begin position="64"/>
        <end position="129"/>
    </location>
</feature>